<reference evidence="2" key="1">
    <citation type="submission" date="2014-08" db="EMBL/GenBank/DDBJ databases">
        <authorList>
            <person name="Edwards T."/>
        </authorList>
    </citation>
    <scope>NUCLEOTIDE SEQUENCE [LARGE SCALE GENOMIC DNA]</scope>
</reference>
<dbReference type="AlphaFoldDB" id="A0A0K2VUX1"/>
<protein>
    <submittedName>
        <fullName evidence="1">Uncharacterized protein</fullName>
    </submittedName>
</protein>
<evidence type="ECO:0000313" key="1">
    <source>
        <dbReference type="EMBL" id="CDX54525.1"/>
    </source>
</evidence>
<sequence>MAEYTPRPRAPFEQLVRDQVMAQSFADMPAPTLRQKLTAAHYELSSSASPLALAAAFRANRIVADDLRRAAHHQPRFGQE</sequence>
<dbReference type="EMBL" id="CCND01000011">
    <property type="protein sequence ID" value="CDX54525.1"/>
    <property type="molecule type" value="Genomic_DNA"/>
</dbReference>
<name>A0A0K2VUX1_MESPL</name>
<organism evidence="1 2">
    <name type="scientific">Mesorhizobium plurifarium</name>
    <dbReference type="NCBI Taxonomy" id="69974"/>
    <lineage>
        <taxon>Bacteria</taxon>
        <taxon>Pseudomonadati</taxon>
        <taxon>Pseudomonadota</taxon>
        <taxon>Alphaproteobacteria</taxon>
        <taxon>Hyphomicrobiales</taxon>
        <taxon>Phyllobacteriaceae</taxon>
        <taxon>Mesorhizobium</taxon>
    </lineage>
</organism>
<dbReference type="Proteomes" id="UP000182888">
    <property type="component" value="Unassembled WGS sequence"/>
</dbReference>
<gene>
    <name evidence="1" type="ORF">MPL1032_190134</name>
</gene>
<evidence type="ECO:0000313" key="2">
    <source>
        <dbReference type="Proteomes" id="UP000182888"/>
    </source>
</evidence>
<proteinExistence type="predicted"/>
<accession>A0A0K2VUX1</accession>